<protein>
    <submittedName>
        <fullName evidence="1">Uncharacterized protein</fullName>
    </submittedName>
</protein>
<dbReference type="EMBL" id="PCMW01000026">
    <property type="protein sequence ID" value="PDS25625.1"/>
    <property type="molecule type" value="Genomic_DNA"/>
</dbReference>
<dbReference type="RefSeq" id="WP_097553658.1">
    <property type="nucleotide sequence ID" value="NZ_PCMW01000026.1"/>
</dbReference>
<name>A0A2H3KP61_9FLAO</name>
<proteinExistence type="predicted"/>
<sequence length="143" mass="17473">MKMELEKKYDNAIVEYYQEICKRNDAIDCKNIFHLKITYFLECFEHKINVLKINGEYVKWLPICCLDEWDINGVLKEIVKAVPQDELKELVKNILEFELKEDNSKEKSEINWDELNEKYFYFEDYNIFKNKLNDFYIKFEIKA</sequence>
<dbReference type="AlphaFoldDB" id="A0A2H3KP61"/>
<reference evidence="1 2" key="1">
    <citation type="submission" date="2017-09" db="EMBL/GenBank/DDBJ databases">
        <title>Whole genomes of Flavobacteriaceae.</title>
        <authorList>
            <person name="Stine C."/>
            <person name="Li C."/>
            <person name="Tadesse D."/>
        </authorList>
    </citation>
    <scope>NUCLEOTIDE SEQUENCE [LARGE SCALE GENOMIC DNA]</scope>
    <source>
        <strain evidence="1 2">ATCC 35036</strain>
    </source>
</reference>
<organism evidence="1 2">
    <name type="scientific">Flavobacterium branchiophilum</name>
    <dbReference type="NCBI Taxonomy" id="55197"/>
    <lineage>
        <taxon>Bacteria</taxon>
        <taxon>Pseudomonadati</taxon>
        <taxon>Bacteroidota</taxon>
        <taxon>Flavobacteriia</taxon>
        <taxon>Flavobacteriales</taxon>
        <taxon>Flavobacteriaceae</taxon>
        <taxon>Flavobacterium</taxon>
    </lineage>
</organism>
<dbReference type="Proteomes" id="UP000220828">
    <property type="component" value="Unassembled WGS sequence"/>
</dbReference>
<accession>A0A2H3KP61</accession>
<evidence type="ECO:0000313" key="1">
    <source>
        <dbReference type="EMBL" id="PDS25625.1"/>
    </source>
</evidence>
<gene>
    <name evidence="1" type="ORF">B0A77_04290</name>
</gene>
<evidence type="ECO:0000313" key="2">
    <source>
        <dbReference type="Proteomes" id="UP000220828"/>
    </source>
</evidence>
<comment type="caution">
    <text evidence="1">The sequence shown here is derived from an EMBL/GenBank/DDBJ whole genome shotgun (WGS) entry which is preliminary data.</text>
</comment>